<name>A0A5N6T7F8_ASPPS</name>
<reference evidence="2 3" key="1">
    <citation type="submission" date="2019-04" db="EMBL/GenBank/DDBJ databases">
        <title>Friends and foes A comparative genomics study of 23 Aspergillus species from section Flavi.</title>
        <authorList>
            <consortium name="DOE Joint Genome Institute"/>
            <person name="Kjaerbolling I."/>
            <person name="Vesth T."/>
            <person name="Frisvad J.C."/>
            <person name="Nybo J.L."/>
            <person name="Theobald S."/>
            <person name="Kildgaard S."/>
            <person name="Isbrandt T."/>
            <person name="Kuo A."/>
            <person name="Sato A."/>
            <person name="Lyhne E.K."/>
            <person name="Kogle M.E."/>
            <person name="Wiebenga A."/>
            <person name="Kun R.S."/>
            <person name="Lubbers R.J."/>
            <person name="Makela M.R."/>
            <person name="Barry K."/>
            <person name="Chovatia M."/>
            <person name="Clum A."/>
            <person name="Daum C."/>
            <person name="Haridas S."/>
            <person name="He G."/>
            <person name="LaButti K."/>
            <person name="Lipzen A."/>
            <person name="Mondo S."/>
            <person name="Riley R."/>
            <person name="Salamov A."/>
            <person name="Simmons B.A."/>
            <person name="Magnuson J.K."/>
            <person name="Henrissat B."/>
            <person name="Mortensen U.H."/>
            <person name="Larsen T.O."/>
            <person name="Devries R.P."/>
            <person name="Grigoriev I.V."/>
            <person name="Machida M."/>
            <person name="Baker S.E."/>
            <person name="Andersen M.R."/>
        </authorList>
    </citation>
    <scope>NUCLEOTIDE SEQUENCE [LARGE SCALE GENOMIC DNA]</scope>
    <source>
        <strain evidence="2 3">CBS 117625</strain>
    </source>
</reference>
<evidence type="ECO:0000313" key="2">
    <source>
        <dbReference type="EMBL" id="KAE8142273.1"/>
    </source>
</evidence>
<feature type="transmembrane region" description="Helical" evidence="1">
    <location>
        <begin position="50"/>
        <end position="70"/>
    </location>
</feature>
<keyword evidence="1" id="KW-0812">Transmembrane</keyword>
<dbReference type="RefSeq" id="XP_031918336.1">
    <property type="nucleotide sequence ID" value="XM_032051658.1"/>
</dbReference>
<protein>
    <submittedName>
        <fullName evidence="2">Uncharacterized protein</fullName>
    </submittedName>
</protein>
<organism evidence="2 3">
    <name type="scientific">Aspergillus pseudotamarii</name>
    <dbReference type="NCBI Taxonomy" id="132259"/>
    <lineage>
        <taxon>Eukaryota</taxon>
        <taxon>Fungi</taxon>
        <taxon>Dikarya</taxon>
        <taxon>Ascomycota</taxon>
        <taxon>Pezizomycotina</taxon>
        <taxon>Eurotiomycetes</taxon>
        <taxon>Eurotiomycetidae</taxon>
        <taxon>Eurotiales</taxon>
        <taxon>Aspergillaceae</taxon>
        <taxon>Aspergillus</taxon>
        <taxon>Aspergillus subgen. Circumdati</taxon>
    </lineage>
</organism>
<dbReference type="EMBL" id="ML743555">
    <property type="protein sequence ID" value="KAE8142273.1"/>
    <property type="molecule type" value="Genomic_DNA"/>
</dbReference>
<sequence>MVTRRPDTQANSSPTLHKSDVSQVSSQVIRSLVIGIYSQMASITVFGKAFLLHIVVSAGTCIQFWIASLVQEAFRHLRIQNTCLTTCDGRDCFLISIEHSLQYRICFWCTWRHYCYSSSWQRSRIIDG</sequence>
<keyword evidence="1" id="KW-1133">Transmembrane helix</keyword>
<keyword evidence="1" id="KW-0472">Membrane</keyword>
<dbReference type="Proteomes" id="UP000325672">
    <property type="component" value="Unassembled WGS sequence"/>
</dbReference>
<proteinExistence type="predicted"/>
<accession>A0A5N6T7F8</accession>
<keyword evidence="3" id="KW-1185">Reference proteome</keyword>
<evidence type="ECO:0000313" key="3">
    <source>
        <dbReference type="Proteomes" id="UP000325672"/>
    </source>
</evidence>
<dbReference type="AlphaFoldDB" id="A0A5N6T7F8"/>
<dbReference type="GeneID" id="43635868"/>
<gene>
    <name evidence="2" type="ORF">BDV38DRAFT_152804</name>
</gene>
<evidence type="ECO:0000256" key="1">
    <source>
        <dbReference type="SAM" id="Phobius"/>
    </source>
</evidence>